<keyword evidence="1" id="KW-0175">Coiled coil</keyword>
<dbReference type="Gramene" id="LPERR10G14540.1">
    <property type="protein sequence ID" value="LPERR10G14540.1"/>
    <property type="gene ID" value="LPERR10G14540"/>
</dbReference>
<evidence type="ECO:0000256" key="2">
    <source>
        <dbReference type="SAM" id="MobiDB-lite"/>
    </source>
</evidence>
<evidence type="ECO:0000313" key="4">
    <source>
        <dbReference type="EnsemblPlants" id="LPERR10G14540.1"/>
    </source>
</evidence>
<keyword evidence="5" id="KW-1185">Reference proteome</keyword>
<dbReference type="PROSITE" id="PS51257">
    <property type="entry name" value="PROKAR_LIPOPROTEIN"/>
    <property type="match status" value="1"/>
</dbReference>
<feature type="compositionally biased region" description="Polar residues" evidence="2">
    <location>
        <begin position="164"/>
        <end position="179"/>
    </location>
</feature>
<reference evidence="4 5" key="1">
    <citation type="submission" date="2012-08" db="EMBL/GenBank/DDBJ databases">
        <title>Oryza genome evolution.</title>
        <authorList>
            <person name="Wing R.A."/>
        </authorList>
    </citation>
    <scope>NUCLEOTIDE SEQUENCE</scope>
</reference>
<keyword evidence="3" id="KW-1133">Transmembrane helix</keyword>
<dbReference type="EnsemblPlants" id="LPERR10G14540.1">
    <property type="protein sequence ID" value="LPERR10G14540.1"/>
    <property type="gene ID" value="LPERR10G14540"/>
</dbReference>
<organism evidence="4 5">
    <name type="scientific">Leersia perrieri</name>
    <dbReference type="NCBI Taxonomy" id="77586"/>
    <lineage>
        <taxon>Eukaryota</taxon>
        <taxon>Viridiplantae</taxon>
        <taxon>Streptophyta</taxon>
        <taxon>Embryophyta</taxon>
        <taxon>Tracheophyta</taxon>
        <taxon>Spermatophyta</taxon>
        <taxon>Magnoliopsida</taxon>
        <taxon>Liliopsida</taxon>
        <taxon>Poales</taxon>
        <taxon>Poaceae</taxon>
        <taxon>BOP clade</taxon>
        <taxon>Oryzoideae</taxon>
        <taxon>Oryzeae</taxon>
        <taxon>Oryzinae</taxon>
        <taxon>Leersia</taxon>
    </lineage>
</organism>
<keyword evidence="3" id="KW-0812">Transmembrane</keyword>
<feature type="transmembrane region" description="Helical" evidence="3">
    <location>
        <begin position="20"/>
        <end position="41"/>
    </location>
</feature>
<feature type="coiled-coil region" evidence="1">
    <location>
        <begin position="230"/>
        <end position="264"/>
    </location>
</feature>
<dbReference type="PANTHER" id="PTHR36051:SF2">
    <property type="entry name" value="DYNAMIN"/>
    <property type="match status" value="1"/>
</dbReference>
<dbReference type="HOGENOM" id="CLU_082251_0_0_1"/>
<dbReference type="Proteomes" id="UP000032180">
    <property type="component" value="Chromosome 10"/>
</dbReference>
<evidence type="ECO:0000256" key="1">
    <source>
        <dbReference type="SAM" id="Coils"/>
    </source>
</evidence>
<proteinExistence type="predicted"/>
<reference evidence="5" key="2">
    <citation type="submission" date="2013-12" db="EMBL/GenBank/DDBJ databases">
        <authorList>
            <person name="Yu Y."/>
            <person name="Lee S."/>
            <person name="de Baynast K."/>
            <person name="Wissotski M."/>
            <person name="Liu L."/>
            <person name="Talag J."/>
            <person name="Goicoechea J."/>
            <person name="Angelova A."/>
            <person name="Jetty R."/>
            <person name="Kudrna D."/>
            <person name="Golser W."/>
            <person name="Rivera L."/>
            <person name="Zhang J."/>
            <person name="Wing R."/>
        </authorList>
    </citation>
    <scope>NUCLEOTIDE SEQUENCE</scope>
</reference>
<accession>A0A0D9XMI4</accession>
<evidence type="ECO:0000256" key="3">
    <source>
        <dbReference type="SAM" id="Phobius"/>
    </source>
</evidence>
<keyword evidence="3" id="KW-0472">Membrane</keyword>
<feature type="region of interest" description="Disordered" evidence="2">
    <location>
        <begin position="130"/>
        <end position="192"/>
    </location>
</feature>
<sequence>MASSRERRLPPRAFRMENPFSVKVLQVFTGFGVGCGVGIGVGRPIYLGAIPGLNQVMAATRGATDAFSGVTRHVNSALRKSGLKNIEAGIGCGVGIGHGFGIGIALKPQVIYGIQSTVGEIMSKVTSRLKDNPSLSSATNTMADSVPSNGQTPNGMPIDKAKSAKSNFHHTSNEISQVQPPHGFHSQHGMQPEITGSRTEKVVANFLQNPLFQNDTKMDIRDAAGNSHEMDNVLELLLKHQRMIDELRDENEKLRQMLIEELKVSPSKLQLGHKNGGKAYNPCSDCFECRRRSRKTTR</sequence>
<reference evidence="4" key="3">
    <citation type="submission" date="2015-04" db="UniProtKB">
        <authorList>
            <consortium name="EnsemblPlants"/>
        </authorList>
    </citation>
    <scope>IDENTIFICATION</scope>
</reference>
<dbReference type="PANTHER" id="PTHR36051">
    <property type="entry name" value="DYNAMIN"/>
    <property type="match status" value="1"/>
</dbReference>
<feature type="compositionally biased region" description="Polar residues" evidence="2">
    <location>
        <begin position="133"/>
        <end position="154"/>
    </location>
</feature>
<name>A0A0D9XMI4_9ORYZ</name>
<evidence type="ECO:0000313" key="5">
    <source>
        <dbReference type="Proteomes" id="UP000032180"/>
    </source>
</evidence>
<dbReference type="AlphaFoldDB" id="A0A0D9XMI4"/>
<protein>
    <submittedName>
        <fullName evidence="4">Uncharacterized protein</fullName>
    </submittedName>
</protein>
<dbReference type="STRING" id="77586.A0A0D9XMI4"/>
<dbReference type="eggNOG" id="ENOG502QQBU">
    <property type="taxonomic scope" value="Eukaryota"/>
</dbReference>